<gene>
    <name evidence="2" type="ORF">BEMITA_LOCUS2467</name>
</gene>
<proteinExistence type="predicted"/>
<evidence type="ECO:0000313" key="3">
    <source>
        <dbReference type="Proteomes" id="UP001152759"/>
    </source>
</evidence>
<feature type="region of interest" description="Disordered" evidence="1">
    <location>
        <begin position="1446"/>
        <end position="1523"/>
    </location>
</feature>
<dbReference type="Proteomes" id="UP001152759">
    <property type="component" value="Chromosome 10"/>
</dbReference>
<accession>A0A9P0A434</accession>
<dbReference type="PANTHER" id="PTHR46704:SF1">
    <property type="entry name" value="TELOMERE LENGTH REGULATION PROTEIN TEL2 HOMOLOG"/>
    <property type="match status" value="1"/>
</dbReference>
<dbReference type="SUPFAM" id="SSF88723">
    <property type="entry name" value="PIN domain-like"/>
    <property type="match status" value="1"/>
</dbReference>
<name>A0A9P0A434_BEMTA</name>
<keyword evidence="3" id="KW-1185">Reference proteome</keyword>
<evidence type="ECO:0000256" key="1">
    <source>
        <dbReference type="SAM" id="MobiDB-lite"/>
    </source>
</evidence>
<feature type="compositionally biased region" description="Acidic residues" evidence="1">
    <location>
        <begin position="1446"/>
        <end position="1471"/>
    </location>
</feature>
<dbReference type="PANTHER" id="PTHR46704">
    <property type="entry name" value="CXC DOMAIN-CONTAINING PROTEIN-RELATED"/>
    <property type="match status" value="1"/>
</dbReference>
<reference evidence="2" key="1">
    <citation type="submission" date="2021-12" db="EMBL/GenBank/DDBJ databases">
        <authorList>
            <person name="King R."/>
        </authorList>
    </citation>
    <scope>NUCLEOTIDE SEQUENCE</scope>
</reference>
<protein>
    <recommendedName>
        <fullName evidence="4">Tesmin/TSO1-like CXC domain-containing protein</fullName>
    </recommendedName>
</protein>
<feature type="compositionally biased region" description="Polar residues" evidence="1">
    <location>
        <begin position="1485"/>
        <end position="1514"/>
    </location>
</feature>
<evidence type="ECO:0008006" key="4">
    <source>
        <dbReference type="Google" id="ProtNLM"/>
    </source>
</evidence>
<evidence type="ECO:0000313" key="2">
    <source>
        <dbReference type="EMBL" id="CAH0382979.1"/>
    </source>
</evidence>
<dbReference type="InterPro" id="IPR029060">
    <property type="entry name" value="PIN-like_dom_sf"/>
</dbReference>
<dbReference type="Gene3D" id="3.40.50.1010">
    <property type="entry name" value="5'-nuclease"/>
    <property type="match status" value="1"/>
</dbReference>
<organism evidence="2 3">
    <name type="scientific">Bemisia tabaci</name>
    <name type="common">Sweetpotato whitefly</name>
    <name type="synonym">Aleurodes tabaci</name>
    <dbReference type="NCBI Taxonomy" id="7038"/>
    <lineage>
        <taxon>Eukaryota</taxon>
        <taxon>Metazoa</taxon>
        <taxon>Ecdysozoa</taxon>
        <taxon>Arthropoda</taxon>
        <taxon>Hexapoda</taxon>
        <taxon>Insecta</taxon>
        <taxon>Pterygota</taxon>
        <taxon>Neoptera</taxon>
        <taxon>Paraneoptera</taxon>
        <taxon>Hemiptera</taxon>
        <taxon>Sternorrhyncha</taxon>
        <taxon>Aleyrodoidea</taxon>
        <taxon>Aleyrodidae</taxon>
        <taxon>Aleyrodinae</taxon>
        <taxon>Bemisia</taxon>
    </lineage>
</organism>
<sequence length="1523" mass="171749">MAFDAKTTCFICKQSLQSGEVTTVKQRGIETFREASSKRQDGFKNMFLSGEVSEITVHEPCRKSYTSNKNIAAAIKRIIEDRRRESPTLRSDAPTFAFKNSCFLCGEVITEEFLQAQKRAKSSCRQKVYLVTKMGVREQVMSVATARGDDWGNEIVARLEKTKDLVADDGQYHYNCMNKLYHYPKSQEPSGTVKRGRDVSDAMHYVYTYLEENAEDCQFSMTELMGQIKTETLPDVRTVKANLKEKYQNDIIITEQANKPSVVCFLNTGGQILTKAWYENKANSEQEERIRVIQAAAKIILEDIRSVVCDTENYPPSDRFLDDVNQVIPESLKIFLETVILHKKSKNKSKWQRICTSIAHCIISAARPRSFISALLTGIAAFIYKKFASRKLIDILSSLGLCATYHDVLNFEVSAMMRDPIRVDEKRNFSQFVFDNADFNSQTIDGLHTFHAMGGIHCLTPRTSVLPDRVIPRVKRRPSSEVLGKFGVVPMLTFEKQKEAETPATKILQLSDIKSVSESFMPSNYDLLWLYGKCANISNIPGWGGFMEQITSDMPFQRTFISCLPFINASASNYDTIYTSLVSASKKCTELHQKTCFVTFDQPLYTKAQDILATCDSEAGLENVVLRLGGFHLLMSYMGAIGFIMSGSGLTDVFKTAYAANSVEKMMNGHAYARAIRAHTLVRLALAKIIFKEIQLTAVATCDLEVLLTNVDRACIRDSADDEACVELSKKFKKQLLCLEKRGKTAKLWVQYFNMVTLLHQFVAAERMGDWNLHLDSVQRMLPYFFASGHFFYVKAAYTYLQQMSKLEEKMTKLEYKLFTEEGYFTIRRSDKFWSGTWSDMVIEQSLMRTMKCSGGLTQGRGIKDSTLATWIMGMTSLHNINDCIEQFCGVNFVTSEQHVELRSSRVARDDADTGKIFDWFQEHSPFPMQEDLIAIDTGLVANESINCHIAKELGEKGLLKLKDGHFETLEFKRKDRCNPLSNLRTAIKFGDKLVSIDPLTLFRRICITKKSEEELEQYLSYELSPYPLSIFKEDGMRKGTKSSLYKCFTPFAQKINQENSVSVIDGGFLLHRVIWPKNESFESICNAYVSYVKRHYGMSAVVVFDGYPVSRGGDINKSTKHNERMRRTAKHSSADILFEAHMVPTVAQEKFLGNSNNKDRLITMLKNCFETENISVFQASEDADRLIVSTAIEMTSKFSTVFIVGEDVDLLVLLTANSENIGNIFLLKPGKKNAAPTFYNRAGINVEAAADSILFLHAFSGCDTTSAIYNQTKAKFISVFKNQPDLAKECASVFQNAESEREEISAAGRRFLLALYGCKTPEETTLNNFRYKCFVKTSFQTRQNLASLPPSEEAAQNHSFRTFQQVQAWKGVELDPTEWGWLPTKNGLSPVTVQKPAPDELLKKISCKCVKGCRGSCGCRKSGLRCTDLCKHCCNSCENSVQEDFSLEEEDIDEPGYDSEDADNDDDPPLEADSAPPTPVLQIPATQRTISPQVPSTSSDILMQPSTSNSGPTTRAKRRRIC</sequence>
<dbReference type="EMBL" id="OU963871">
    <property type="protein sequence ID" value="CAH0382979.1"/>
    <property type="molecule type" value="Genomic_DNA"/>
</dbReference>